<dbReference type="AlphaFoldDB" id="A0A922SLS4"/>
<name>A0A922SLS4_SPOEX</name>
<keyword evidence="1" id="KW-0863">Zinc-finger</keyword>
<dbReference type="InterPro" id="IPR001878">
    <property type="entry name" value="Znf_CCHC"/>
</dbReference>
<evidence type="ECO:0000256" key="1">
    <source>
        <dbReference type="PROSITE-ProRule" id="PRU00047"/>
    </source>
</evidence>
<accession>A0A922SLS4</accession>
<dbReference type="Pfam" id="PF03564">
    <property type="entry name" value="DUF1759"/>
    <property type="match status" value="1"/>
</dbReference>
<gene>
    <name evidence="3" type="ORF">HF086_013568</name>
</gene>
<feature type="domain" description="CCHC-type" evidence="2">
    <location>
        <begin position="249"/>
        <end position="264"/>
    </location>
</feature>
<proteinExistence type="predicted"/>
<evidence type="ECO:0000259" key="2">
    <source>
        <dbReference type="PROSITE" id="PS50158"/>
    </source>
</evidence>
<organism evidence="3 4">
    <name type="scientific">Spodoptera exigua</name>
    <name type="common">Beet armyworm</name>
    <name type="synonym">Noctua fulgens</name>
    <dbReference type="NCBI Taxonomy" id="7107"/>
    <lineage>
        <taxon>Eukaryota</taxon>
        <taxon>Metazoa</taxon>
        <taxon>Ecdysozoa</taxon>
        <taxon>Arthropoda</taxon>
        <taxon>Hexapoda</taxon>
        <taxon>Insecta</taxon>
        <taxon>Pterygota</taxon>
        <taxon>Neoptera</taxon>
        <taxon>Endopterygota</taxon>
        <taxon>Lepidoptera</taxon>
        <taxon>Glossata</taxon>
        <taxon>Ditrysia</taxon>
        <taxon>Noctuoidea</taxon>
        <taxon>Noctuidae</taxon>
        <taxon>Amphipyrinae</taxon>
        <taxon>Spodoptera</taxon>
    </lineage>
</organism>
<dbReference type="PANTHER" id="PTHR47331:SF1">
    <property type="entry name" value="GAG-LIKE PROTEIN"/>
    <property type="match status" value="1"/>
</dbReference>
<evidence type="ECO:0000313" key="3">
    <source>
        <dbReference type="EMBL" id="KAH9643007.1"/>
    </source>
</evidence>
<dbReference type="PANTHER" id="PTHR47331">
    <property type="entry name" value="PHD-TYPE DOMAIN-CONTAINING PROTEIN"/>
    <property type="match status" value="1"/>
</dbReference>
<sequence>MPEDKELIRKRASFKGKVTVFVNYLNTLEPDSLSPTEVSELQFRFIKLEALYAQYDEVQLLLECTTDNLDSQLVERTLFQIDNLQKESAVNLKALLDTINKNLRALESLGEPVSHWDTLLIYIITNKFDSKTYREWEEYKGCLSRDSKITFKLFITFIKNRAEILETLELSTSNKHSNPGKHSKHVRTMLAQDSIKSNTYDNHKQDNGSSNKPKNCVMCNGDHKLSSCTQFLSLNNESRLKLLPKYKVCYNCFNHGHYANSCKRFGCKICRRKHNTLVHVDIVSKLSKSDQTGASSSSDNTNDSVNVSTQSAVGTGLSLSASVAQGDVLLATALVKIMGINGKQYVVRAVLDSGSTSCLMTERLFHQLDCDEKLNLSIDQQLTKFWQLEEVYTSSPYSLEEKLCEEHFIKNTVRLENGQFCVRIPLKGSPDQLAPIIQYPRLIQEQQSNKVEDQQENSPTTQEIYVQLIGRLRPAYTYL</sequence>
<protein>
    <recommendedName>
        <fullName evidence="2">CCHC-type domain-containing protein</fullName>
    </recommendedName>
</protein>
<dbReference type="EMBL" id="JACEFF010000163">
    <property type="protein sequence ID" value="KAH9643007.1"/>
    <property type="molecule type" value="Genomic_DNA"/>
</dbReference>
<evidence type="ECO:0000313" key="4">
    <source>
        <dbReference type="Proteomes" id="UP000814243"/>
    </source>
</evidence>
<dbReference type="GO" id="GO:0008270">
    <property type="term" value="F:zinc ion binding"/>
    <property type="evidence" value="ECO:0007669"/>
    <property type="project" value="UniProtKB-KW"/>
</dbReference>
<keyword evidence="1" id="KW-0862">Zinc</keyword>
<dbReference type="Proteomes" id="UP000814243">
    <property type="component" value="Unassembled WGS sequence"/>
</dbReference>
<dbReference type="GO" id="GO:0003676">
    <property type="term" value="F:nucleic acid binding"/>
    <property type="evidence" value="ECO:0007669"/>
    <property type="project" value="InterPro"/>
</dbReference>
<dbReference type="PROSITE" id="PS50158">
    <property type="entry name" value="ZF_CCHC"/>
    <property type="match status" value="1"/>
</dbReference>
<comment type="caution">
    <text evidence="3">The sequence shown here is derived from an EMBL/GenBank/DDBJ whole genome shotgun (WGS) entry which is preliminary data.</text>
</comment>
<reference evidence="3" key="1">
    <citation type="journal article" date="2021" name="G3 (Bethesda)">
        <title>Genome and transcriptome analysis of the beet armyworm Spodoptera exigua reveals targets for pest control. .</title>
        <authorList>
            <person name="Simon S."/>
            <person name="Breeschoten T."/>
            <person name="Jansen H.J."/>
            <person name="Dirks R.P."/>
            <person name="Schranz M.E."/>
            <person name="Ros V.I.D."/>
        </authorList>
    </citation>
    <scope>NUCLEOTIDE SEQUENCE</scope>
    <source>
        <strain evidence="3">TB_SE_WUR_2020</strain>
    </source>
</reference>
<dbReference type="InterPro" id="IPR005312">
    <property type="entry name" value="DUF1759"/>
</dbReference>
<keyword evidence="1" id="KW-0479">Metal-binding</keyword>